<dbReference type="Pfam" id="PF01909">
    <property type="entry name" value="NTP_transf_2"/>
    <property type="match status" value="1"/>
</dbReference>
<protein>
    <submittedName>
        <fullName evidence="2">Nucleotidyltransferase domain-containing protein</fullName>
    </submittedName>
</protein>
<dbReference type="EMBL" id="DSXR01000127">
    <property type="protein sequence ID" value="HGS88474.1"/>
    <property type="molecule type" value="Genomic_DNA"/>
</dbReference>
<evidence type="ECO:0000259" key="1">
    <source>
        <dbReference type="Pfam" id="PF01909"/>
    </source>
</evidence>
<dbReference type="AlphaFoldDB" id="A0A7C4QAK1"/>
<dbReference type="InterPro" id="IPR002934">
    <property type="entry name" value="Polymerase_NTP_transf_dom"/>
</dbReference>
<dbReference type="CDD" id="cd05403">
    <property type="entry name" value="NT_KNTase_like"/>
    <property type="match status" value="1"/>
</dbReference>
<evidence type="ECO:0000313" key="2">
    <source>
        <dbReference type="EMBL" id="HGS88474.1"/>
    </source>
</evidence>
<proteinExistence type="predicted"/>
<accession>A0A7C4QAK1</accession>
<keyword evidence="2" id="KW-0808">Transferase</keyword>
<dbReference type="GO" id="GO:0016779">
    <property type="term" value="F:nucleotidyltransferase activity"/>
    <property type="evidence" value="ECO:0007669"/>
    <property type="project" value="InterPro"/>
</dbReference>
<dbReference type="PANTHER" id="PTHR43449:SF3">
    <property type="entry name" value="POLYMERASE NUCLEOTIDYL TRANSFERASE DOMAIN-CONTAINING PROTEIN"/>
    <property type="match status" value="1"/>
</dbReference>
<gene>
    <name evidence="2" type="ORF">ENT17_12800</name>
</gene>
<comment type="caution">
    <text evidence="2">The sequence shown here is derived from an EMBL/GenBank/DDBJ whole genome shotgun (WGS) entry which is preliminary data.</text>
</comment>
<reference evidence="2" key="1">
    <citation type="journal article" date="2020" name="mSystems">
        <title>Genome- and Community-Level Interaction Insights into Carbon Utilization and Element Cycling Functions of Hydrothermarchaeota in Hydrothermal Sediment.</title>
        <authorList>
            <person name="Zhou Z."/>
            <person name="Liu Y."/>
            <person name="Xu W."/>
            <person name="Pan J."/>
            <person name="Luo Z.H."/>
            <person name="Li M."/>
        </authorList>
    </citation>
    <scope>NUCLEOTIDE SEQUENCE [LARGE SCALE GENOMIC DNA]</scope>
    <source>
        <strain evidence="2">SpSt-556</strain>
    </source>
</reference>
<dbReference type="Gene3D" id="3.30.460.10">
    <property type="entry name" value="Beta Polymerase, domain 2"/>
    <property type="match status" value="1"/>
</dbReference>
<sequence>MPVRSLNSSVLKWPDSHTVFSAVREWAETLASRHPSIQKIGCFGSYARGDWGVGSDVDILMVVTHTDLPFEQRALLFDATALPVPADVVVYTLDEWQNLQKKSASVRKIAAEVYWVFQRSEETIE</sequence>
<dbReference type="InterPro" id="IPR043519">
    <property type="entry name" value="NT_sf"/>
</dbReference>
<name>A0A7C4QAK1_9CHLR</name>
<organism evidence="2">
    <name type="scientific">Bellilinea caldifistulae</name>
    <dbReference type="NCBI Taxonomy" id="360411"/>
    <lineage>
        <taxon>Bacteria</taxon>
        <taxon>Bacillati</taxon>
        <taxon>Chloroflexota</taxon>
        <taxon>Anaerolineae</taxon>
        <taxon>Anaerolineales</taxon>
        <taxon>Anaerolineaceae</taxon>
        <taxon>Bellilinea</taxon>
    </lineage>
</organism>
<dbReference type="PANTHER" id="PTHR43449">
    <property type="entry name" value="NUCLEOTIDYLTRANSFERASE"/>
    <property type="match status" value="1"/>
</dbReference>
<feature type="domain" description="Polymerase nucleotidyl transferase" evidence="1">
    <location>
        <begin position="24"/>
        <end position="99"/>
    </location>
</feature>
<dbReference type="SUPFAM" id="SSF81301">
    <property type="entry name" value="Nucleotidyltransferase"/>
    <property type="match status" value="1"/>
</dbReference>